<evidence type="ECO:0000313" key="3">
    <source>
        <dbReference type="Proteomes" id="UP000623467"/>
    </source>
</evidence>
<name>A0A8H7CL49_9AGAR</name>
<keyword evidence="1" id="KW-0732">Signal</keyword>
<dbReference type="EMBL" id="JACAZH010000027">
    <property type="protein sequence ID" value="KAF7341650.1"/>
    <property type="molecule type" value="Genomic_DNA"/>
</dbReference>
<reference evidence="2" key="1">
    <citation type="submission" date="2020-05" db="EMBL/GenBank/DDBJ databases">
        <title>Mycena genomes resolve the evolution of fungal bioluminescence.</title>
        <authorList>
            <person name="Tsai I.J."/>
        </authorList>
    </citation>
    <scope>NUCLEOTIDE SEQUENCE</scope>
    <source>
        <strain evidence="2">160909Yilan</strain>
    </source>
</reference>
<organism evidence="2 3">
    <name type="scientific">Mycena sanguinolenta</name>
    <dbReference type="NCBI Taxonomy" id="230812"/>
    <lineage>
        <taxon>Eukaryota</taxon>
        <taxon>Fungi</taxon>
        <taxon>Dikarya</taxon>
        <taxon>Basidiomycota</taxon>
        <taxon>Agaricomycotina</taxon>
        <taxon>Agaricomycetes</taxon>
        <taxon>Agaricomycetidae</taxon>
        <taxon>Agaricales</taxon>
        <taxon>Marasmiineae</taxon>
        <taxon>Mycenaceae</taxon>
        <taxon>Mycena</taxon>
    </lineage>
</organism>
<accession>A0A8H7CL49</accession>
<keyword evidence="3" id="KW-1185">Reference proteome</keyword>
<sequence length="170" mass="18100">MHFTNFGKSLLFSITLAVQALATADGVVPVTGFFVPKPSNLIFNTTLPQGVNATLGWLFDSVGDNSNPIAFDGSQKNITILYTPPGGVETFVLNFNVGPGPNGFCGTFPGTTLQEPIDSSVLGTYTGRWLIDWGHSTQPDAPTDPESGCGPLPFTMNNTEFVRTWEVVAA</sequence>
<evidence type="ECO:0000256" key="1">
    <source>
        <dbReference type="SAM" id="SignalP"/>
    </source>
</evidence>
<protein>
    <submittedName>
        <fullName evidence="2">Uncharacterized protein</fullName>
    </submittedName>
</protein>
<gene>
    <name evidence="2" type="ORF">MSAN_02063000</name>
</gene>
<feature type="signal peptide" evidence="1">
    <location>
        <begin position="1"/>
        <end position="26"/>
    </location>
</feature>
<evidence type="ECO:0000313" key="2">
    <source>
        <dbReference type="EMBL" id="KAF7341650.1"/>
    </source>
</evidence>
<feature type="chain" id="PRO_5034748960" evidence="1">
    <location>
        <begin position="27"/>
        <end position="170"/>
    </location>
</feature>
<comment type="caution">
    <text evidence="2">The sequence shown here is derived from an EMBL/GenBank/DDBJ whole genome shotgun (WGS) entry which is preliminary data.</text>
</comment>
<dbReference type="Proteomes" id="UP000623467">
    <property type="component" value="Unassembled WGS sequence"/>
</dbReference>
<dbReference type="AlphaFoldDB" id="A0A8H7CL49"/>
<proteinExistence type="predicted"/>
<dbReference type="OrthoDB" id="2864789at2759"/>